<comment type="caution">
    <text evidence="1">The sequence shown here is derived from an EMBL/GenBank/DDBJ whole genome shotgun (WGS) entry which is preliminary data.</text>
</comment>
<dbReference type="AlphaFoldDB" id="A0A6V8NE50"/>
<dbReference type="Proteomes" id="UP000587586">
    <property type="component" value="Unassembled WGS sequence"/>
</dbReference>
<evidence type="ECO:0000313" key="1">
    <source>
        <dbReference type="EMBL" id="GFO70094.1"/>
    </source>
</evidence>
<name>A0A6V8NE50_9BACT</name>
<dbReference type="EMBL" id="BLXZ01000008">
    <property type="protein sequence ID" value="GFO70094.1"/>
    <property type="molecule type" value="Genomic_DNA"/>
</dbReference>
<protein>
    <submittedName>
        <fullName evidence="1">Uncharacterized protein</fullName>
    </submittedName>
</protein>
<accession>A0A6V8NE50</accession>
<organism evidence="1 2">
    <name type="scientific">Geomonas limicola</name>
    <dbReference type="NCBI Taxonomy" id="2740186"/>
    <lineage>
        <taxon>Bacteria</taxon>
        <taxon>Pseudomonadati</taxon>
        <taxon>Thermodesulfobacteriota</taxon>
        <taxon>Desulfuromonadia</taxon>
        <taxon>Geobacterales</taxon>
        <taxon>Geobacteraceae</taxon>
        <taxon>Geomonas</taxon>
    </lineage>
</organism>
<gene>
    <name evidence="1" type="ORF">GMLC_36730</name>
</gene>
<reference evidence="2" key="1">
    <citation type="submission" date="2020-06" db="EMBL/GenBank/DDBJ databases">
        <title>Draft genomic sequecing of Geomonas sp. Red745.</title>
        <authorList>
            <person name="Itoh H."/>
            <person name="Xu Z.X."/>
            <person name="Ushijima N."/>
            <person name="Masuda Y."/>
            <person name="Shiratori Y."/>
            <person name="Senoo K."/>
        </authorList>
    </citation>
    <scope>NUCLEOTIDE SEQUENCE [LARGE SCALE GENOMIC DNA]</scope>
    <source>
        <strain evidence="2">Red745</strain>
    </source>
</reference>
<keyword evidence="2" id="KW-1185">Reference proteome</keyword>
<evidence type="ECO:0000313" key="2">
    <source>
        <dbReference type="Proteomes" id="UP000587586"/>
    </source>
</evidence>
<dbReference type="RefSeq" id="WP_183362678.1">
    <property type="nucleotide sequence ID" value="NZ_BLXZ01000008.1"/>
</dbReference>
<proteinExistence type="predicted"/>
<sequence length="57" mass="6749">MVQSEEVKIDKLAQEAELNLEIDYERRDLKAQRELTKQHLYDGSKKLKHTVPKGKRI</sequence>